<protein>
    <submittedName>
        <fullName evidence="5">Chaperone protein dnaJ 10 (AtDjC10) (AtJ10)</fullName>
    </submittedName>
</protein>
<dbReference type="SUPFAM" id="SSF48403">
    <property type="entry name" value="Ankyrin repeat"/>
    <property type="match status" value="1"/>
</dbReference>
<dbReference type="Gene3D" id="1.10.287.110">
    <property type="entry name" value="DnaJ domain"/>
    <property type="match status" value="1"/>
</dbReference>
<reference evidence="4" key="2">
    <citation type="submission" date="2024-04" db="EMBL/GenBank/DDBJ databases">
        <authorList>
            <person name="Chen Y."/>
            <person name="Shah S."/>
            <person name="Dougan E. K."/>
            <person name="Thang M."/>
            <person name="Chan C."/>
        </authorList>
    </citation>
    <scope>NUCLEOTIDE SEQUENCE [LARGE SCALE GENOMIC DNA]</scope>
</reference>
<evidence type="ECO:0000256" key="1">
    <source>
        <dbReference type="SAM" id="MobiDB-lite"/>
    </source>
</evidence>
<dbReference type="Proteomes" id="UP001152797">
    <property type="component" value="Unassembled WGS sequence"/>
</dbReference>
<dbReference type="InterPro" id="IPR036869">
    <property type="entry name" value="J_dom_sf"/>
</dbReference>
<dbReference type="SMART" id="SM00271">
    <property type="entry name" value="DnaJ"/>
    <property type="match status" value="1"/>
</dbReference>
<comment type="caution">
    <text evidence="3">The sequence shown here is derived from an EMBL/GenBank/DDBJ whole genome shotgun (WGS) entry which is preliminary data.</text>
</comment>
<dbReference type="InterPro" id="IPR011990">
    <property type="entry name" value="TPR-like_helical_dom_sf"/>
</dbReference>
<keyword evidence="6" id="KW-1185">Reference proteome</keyword>
<dbReference type="EMBL" id="CAMXCT030000438">
    <property type="protein sequence ID" value="CAL4766122.1"/>
    <property type="molecule type" value="Genomic_DNA"/>
</dbReference>
<gene>
    <name evidence="3" type="ORF">C1SCF055_LOCUS6811</name>
</gene>
<dbReference type="PRINTS" id="PR00625">
    <property type="entry name" value="JDOMAIN"/>
</dbReference>
<evidence type="ECO:0000313" key="3">
    <source>
        <dbReference type="EMBL" id="CAI3978810.1"/>
    </source>
</evidence>
<feature type="compositionally biased region" description="Basic residues" evidence="1">
    <location>
        <begin position="1017"/>
        <end position="1029"/>
    </location>
</feature>
<accession>A0A9P1BSZ8</accession>
<dbReference type="EMBL" id="CAMXCT010000438">
    <property type="protein sequence ID" value="CAI3978810.1"/>
    <property type="molecule type" value="Genomic_DNA"/>
</dbReference>
<evidence type="ECO:0000313" key="6">
    <source>
        <dbReference type="Proteomes" id="UP001152797"/>
    </source>
</evidence>
<feature type="region of interest" description="Disordered" evidence="1">
    <location>
        <begin position="1"/>
        <end position="25"/>
    </location>
</feature>
<dbReference type="SUPFAM" id="SSF48452">
    <property type="entry name" value="TPR-like"/>
    <property type="match status" value="1"/>
</dbReference>
<dbReference type="Pfam" id="PF12796">
    <property type="entry name" value="Ank_2"/>
    <property type="match status" value="1"/>
</dbReference>
<dbReference type="Gene3D" id="1.25.40.10">
    <property type="entry name" value="Tetratricopeptide repeat domain"/>
    <property type="match status" value="1"/>
</dbReference>
<feature type="domain" description="J" evidence="2">
    <location>
        <begin position="107"/>
        <end position="174"/>
    </location>
</feature>
<dbReference type="InterPro" id="IPR052758">
    <property type="entry name" value="SRC_co-chaperone"/>
</dbReference>
<dbReference type="InterPro" id="IPR036770">
    <property type="entry name" value="Ankyrin_rpt-contain_sf"/>
</dbReference>
<feature type="compositionally biased region" description="Acidic residues" evidence="1">
    <location>
        <begin position="10"/>
        <end position="19"/>
    </location>
</feature>
<dbReference type="OrthoDB" id="366390at2759"/>
<evidence type="ECO:0000313" key="4">
    <source>
        <dbReference type="EMBL" id="CAL1132185.1"/>
    </source>
</evidence>
<reference evidence="3" key="1">
    <citation type="submission" date="2022-10" db="EMBL/GenBank/DDBJ databases">
        <authorList>
            <person name="Chen Y."/>
            <person name="Dougan E. K."/>
            <person name="Chan C."/>
            <person name="Rhodes N."/>
            <person name="Thang M."/>
        </authorList>
    </citation>
    <scope>NUCLEOTIDE SEQUENCE</scope>
</reference>
<feature type="compositionally biased region" description="Acidic residues" evidence="1">
    <location>
        <begin position="906"/>
        <end position="916"/>
    </location>
</feature>
<evidence type="ECO:0000259" key="2">
    <source>
        <dbReference type="PROSITE" id="PS50076"/>
    </source>
</evidence>
<feature type="region of interest" description="Disordered" evidence="1">
    <location>
        <begin position="893"/>
        <end position="923"/>
    </location>
</feature>
<dbReference type="SUPFAM" id="SSF46565">
    <property type="entry name" value="Chaperone J-domain"/>
    <property type="match status" value="1"/>
</dbReference>
<organism evidence="3">
    <name type="scientific">Cladocopium goreaui</name>
    <dbReference type="NCBI Taxonomy" id="2562237"/>
    <lineage>
        <taxon>Eukaryota</taxon>
        <taxon>Sar</taxon>
        <taxon>Alveolata</taxon>
        <taxon>Dinophyceae</taxon>
        <taxon>Suessiales</taxon>
        <taxon>Symbiodiniaceae</taxon>
        <taxon>Cladocopium</taxon>
    </lineage>
</organism>
<proteinExistence type="predicted"/>
<evidence type="ECO:0000313" key="5">
    <source>
        <dbReference type="EMBL" id="CAL4766122.1"/>
    </source>
</evidence>
<dbReference type="InterPro" id="IPR002110">
    <property type="entry name" value="Ankyrin_rpt"/>
</dbReference>
<dbReference type="Gene3D" id="1.25.40.20">
    <property type="entry name" value="Ankyrin repeat-containing domain"/>
    <property type="match status" value="1"/>
</dbReference>
<dbReference type="InterPro" id="IPR001623">
    <property type="entry name" value="DnaJ_domain"/>
</dbReference>
<dbReference type="PANTHER" id="PTHR44200:SF1">
    <property type="entry name" value="DNAJ HOMOLOG SUBFAMILY C MEMBER 7"/>
    <property type="match status" value="1"/>
</dbReference>
<dbReference type="PROSITE" id="PS50076">
    <property type="entry name" value="DNAJ_2"/>
    <property type="match status" value="1"/>
</dbReference>
<dbReference type="SMART" id="SM00248">
    <property type="entry name" value="ANK"/>
    <property type="match status" value="3"/>
</dbReference>
<sequence>MATEEPRVDAEDEEAEGEQADGTLDPDLLAACMRNDTEAAKKLIEQGANPCCEDQRQWSPLIWAASHGNEDLTRLLIKHNAAEVYKYDENTKVRKKHSPLHWAAFKGHLKVLGCDPTASPAELKRAYHEKLREYHPDKRPESRGETGARVTQAVLDAWSILQDTDKRQAYDAVWNKKRNQDLAAEVAEARRREGNDLYKEAQALAKTSGPDSLSAATASLTRYQAAIEKYSEGIDLAPMDHRLRSNRALCYSALKDWNRCKEDAAAVVEMKPDFMKGWFLLVKAFWKEGNPIAAQRHLDSALQARLRMALSFFGCSMSSHCRKNSHQTYRPPPVVICCRLWAGVEAAETCRRPALLCKATRDLAPGSQLHLLFLVHVVLQSRQGASGRHLGLDTLVQVLGTKLRDSEMKMLQRGLPSLAPTCLASQLQVLRLLLLRLGGKAGPHRRRQFRSAQRDLRLHQWQHQADSECMAPECSLAADGSSSVQQLLQNAMNATACKASGKQFSSTVLRYLCSWSLDVFCEKEITQTFVYEHPEASEKEKPVTWCNEVRSTIQDLEHQLNHATHLNQLDTVTAALEAAADKPVDCKLVHQCNQLKEKLESEIQLGKAMQVTTITNLDEFDGVHDALSKAIDDAVAKKADPGRVQAAKTLRRKLLAEASLMRTVLGQQKTTVAHISMLQELLAAAKNENANEDLILQASKLIARLSSESEVQKRISATVVLCEVDSFKEAEGREEMPDWSQNTEKFEEFHEDFKKVMEDAERDQISDVLMVTALEQLDKIERLLVEKKQTEAEMGLKAFVGPPMYYAAWSGRRAATVTVVDWSSTNCAGKFLVLSELLQSKGVHCDECDKGQVVQRVLDTWDEEVLEASSPDGKVRLTKDVFMKNMKMTYKRHLKRKPEDGGHELADDEKEPDSTEGSDSRFPDFSKEWREFSIKVAKGEIQTESNGQIVYEVGGSTPAPTFWDKWKMYLLMGMNISMLMCTQYLKRYKTQDTEEKYRGAQAEAQGEGEEFESKKSEKAKKKKDSKKKS</sequence>
<feature type="region of interest" description="Disordered" evidence="1">
    <location>
        <begin position="992"/>
        <end position="1029"/>
    </location>
</feature>
<dbReference type="PANTHER" id="PTHR44200">
    <property type="entry name" value="DNAJ HOMOLOG SUBFAMILY C MEMBER 7"/>
    <property type="match status" value="1"/>
</dbReference>
<dbReference type="EMBL" id="CAMXCT020000438">
    <property type="protein sequence ID" value="CAL1132185.1"/>
    <property type="molecule type" value="Genomic_DNA"/>
</dbReference>
<name>A0A9P1BSZ8_9DINO</name>
<dbReference type="CDD" id="cd06257">
    <property type="entry name" value="DnaJ"/>
    <property type="match status" value="1"/>
</dbReference>
<dbReference type="AlphaFoldDB" id="A0A9P1BSZ8"/>